<dbReference type="InterPro" id="IPR052585">
    <property type="entry name" value="Lipid_raft_assoc_Zn_ADH"/>
</dbReference>
<dbReference type="SUPFAM" id="SSF50129">
    <property type="entry name" value="GroES-like"/>
    <property type="match status" value="1"/>
</dbReference>
<keyword evidence="3" id="KW-1185">Reference proteome</keyword>
<dbReference type="Gene3D" id="3.90.180.10">
    <property type="entry name" value="Medium-chain alcohol dehydrogenases, catalytic domain"/>
    <property type="match status" value="1"/>
</dbReference>
<dbReference type="InterPro" id="IPR013154">
    <property type="entry name" value="ADH-like_N"/>
</dbReference>
<dbReference type="OrthoDB" id="9801186at2"/>
<dbReference type="SMART" id="SM00829">
    <property type="entry name" value="PKS_ER"/>
    <property type="match status" value="1"/>
</dbReference>
<dbReference type="PANTHER" id="PTHR43482:SF1">
    <property type="entry name" value="PROTEIN AST1-RELATED"/>
    <property type="match status" value="1"/>
</dbReference>
<evidence type="ECO:0000313" key="2">
    <source>
        <dbReference type="EMBL" id="RHW27536.1"/>
    </source>
</evidence>
<dbReference type="AlphaFoldDB" id="A0A417Y4N3"/>
<evidence type="ECO:0000313" key="3">
    <source>
        <dbReference type="Proteomes" id="UP000283644"/>
    </source>
</evidence>
<name>A0A417Y4N3_9ACTN</name>
<accession>A0A417Y4N3</accession>
<dbReference type="SUPFAM" id="SSF51735">
    <property type="entry name" value="NAD(P)-binding Rossmann-fold domains"/>
    <property type="match status" value="1"/>
</dbReference>
<dbReference type="InterPro" id="IPR011032">
    <property type="entry name" value="GroES-like_sf"/>
</dbReference>
<dbReference type="Proteomes" id="UP000283644">
    <property type="component" value="Unassembled WGS sequence"/>
</dbReference>
<evidence type="ECO:0000259" key="1">
    <source>
        <dbReference type="SMART" id="SM00829"/>
    </source>
</evidence>
<dbReference type="Gene3D" id="3.40.50.720">
    <property type="entry name" value="NAD(P)-binding Rossmann-like Domain"/>
    <property type="match status" value="1"/>
</dbReference>
<dbReference type="InterPro" id="IPR036291">
    <property type="entry name" value="NAD(P)-bd_dom_sf"/>
</dbReference>
<gene>
    <name evidence="2" type="ORF">D0Z08_07555</name>
</gene>
<dbReference type="Pfam" id="PF08240">
    <property type="entry name" value="ADH_N"/>
    <property type="match status" value="1"/>
</dbReference>
<dbReference type="PANTHER" id="PTHR43482">
    <property type="entry name" value="PROTEIN AST1-RELATED"/>
    <property type="match status" value="1"/>
</dbReference>
<proteinExistence type="predicted"/>
<dbReference type="Pfam" id="PF13602">
    <property type="entry name" value="ADH_zinc_N_2"/>
    <property type="match status" value="1"/>
</dbReference>
<feature type="domain" description="Enoyl reductase (ER)" evidence="1">
    <location>
        <begin position="10"/>
        <end position="309"/>
    </location>
</feature>
<comment type="caution">
    <text evidence="2">The sequence shown here is derived from an EMBL/GenBank/DDBJ whole genome shotgun (WGS) entry which is preliminary data.</text>
</comment>
<protein>
    <submittedName>
        <fullName evidence="2">NAD(P)-dependent alcohol dehydrogenase</fullName>
    </submittedName>
</protein>
<organism evidence="2 3">
    <name type="scientific">Nocardioides immobilis</name>
    <dbReference type="NCBI Taxonomy" id="2049295"/>
    <lineage>
        <taxon>Bacteria</taxon>
        <taxon>Bacillati</taxon>
        <taxon>Actinomycetota</taxon>
        <taxon>Actinomycetes</taxon>
        <taxon>Propionibacteriales</taxon>
        <taxon>Nocardioidaceae</taxon>
        <taxon>Nocardioides</taxon>
    </lineage>
</organism>
<dbReference type="RefSeq" id="WP_118924279.1">
    <property type="nucleotide sequence ID" value="NZ_QXGH01000012.1"/>
</dbReference>
<dbReference type="EMBL" id="QXGH01000012">
    <property type="protein sequence ID" value="RHW27536.1"/>
    <property type="molecule type" value="Genomic_DNA"/>
</dbReference>
<dbReference type="GO" id="GO:0016491">
    <property type="term" value="F:oxidoreductase activity"/>
    <property type="evidence" value="ECO:0007669"/>
    <property type="project" value="InterPro"/>
</dbReference>
<dbReference type="InterPro" id="IPR020843">
    <property type="entry name" value="ER"/>
</dbReference>
<dbReference type="CDD" id="cd08267">
    <property type="entry name" value="MDR1"/>
    <property type="match status" value="1"/>
</dbReference>
<sequence>MRAAIIERYGPPEQVVVTEVPVPEPGKGEVLVRVEAVAVTAGDARIRGARFPRGFGLLARVALGIRGPRRPILGGSLSGTVERVGPGVVDLAPGDEVAGMNDMRMGGHAEYVVMPAGSLVRKPATVRHEDAAGALFGGTTALHFLRDRVGPGSAVLVNGASGAVGTSALQLAKLAGAEVTAVSRNHELVTQLGADHVIDYTRTPLDTLTARYDVVFDAVGNLSRAGGLRLLTDDGVLILAVAGLVDTIRARGRVVAGPASERAEDVGALLDHLASGRLDPVTEVVGGLDAIVEAHRRIDGGHKIGNLVVKP</sequence>
<reference evidence="2 3" key="1">
    <citation type="submission" date="2018-09" db="EMBL/GenBank/DDBJ databases">
        <title>Genome sequencing of Nocardioides immobilis CCTCC AB 2017083 for comparison to Nocardioides silvaticus.</title>
        <authorList>
            <person name="Li C."/>
            <person name="Wang G."/>
        </authorList>
    </citation>
    <scope>NUCLEOTIDE SEQUENCE [LARGE SCALE GENOMIC DNA]</scope>
    <source>
        <strain evidence="2 3">CCTCC AB 2017083</strain>
    </source>
</reference>